<proteinExistence type="predicted"/>
<accession>A0A3L7ISV2</accession>
<gene>
    <name evidence="2" type="ORF">D9V28_13190</name>
</gene>
<comment type="caution">
    <text evidence="2">The sequence shown here is derived from an EMBL/GenBank/DDBJ whole genome shotgun (WGS) entry which is preliminary data.</text>
</comment>
<dbReference type="Proteomes" id="UP000282460">
    <property type="component" value="Unassembled WGS sequence"/>
</dbReference>
<reference evidence="2 3" key="1">
    <citation type="submission" date="2018-10" db="EMBL/GenBank/DDBJ databases">
        <authorList>
            <person name="Li J."/>
        </authorList>
    </citation>
    <scope>NUCLEOTIDE SEQUENCE [LARGE SCALE GENOMIC DNA]</scope>
    <source>
        <strain evidence="2 3">ZD1-4</strain>
    </source>
</reference>
<evidence type="ECO:0000313" key="3">
    <source>
        <dbReference type="Proteomes" id="UP000282460"/>
    </source>
</evidence>
<sequence length="103" mass="11185">MGAAGFDRAGRERPNVTEQAGQRPVVTEQAAADRLWSSRLAAFAYVRVASRIRWLVFVAWSGMVASRGCSVEKGRSIAVGAADFDRAGPQRPNVTELGHNDRL</sequence>
<dbReference type="AlphaFoldDB" id="A0A3L7ISV2"/>
<feature type="region of interest" description="Disordered" evidence="1">
    <location>
        <begin position="1"/>
        <end position="27"/>
    </location>
</feature>
<keyword evidence="3" id="KW-1185">Reference proteome</keyword>
<protein>
    <submittedName>
        <fullName evidence="2">Uncharacterized protein</fullName>
    </submittedName>
</protein>
<name>A0A3L7ISV2_9MICO</name>
<evidence type="ECO:0000256" key="1">
    <source>
        <dbReference type="SAM" id="MobiDB-lite"/>
    </source>
</evidence>
<dbReference type="EMBL" id="RCWJ01000004">
    <property type="protein sequence ID" value="RLQ81318.1"/>
    <property type="molecule type" value="Genomic_DNA"/>
</dbReference>
<organism evidence="2 3">
    <name type="scientific">Mycetocola zhadangensis</name>
    <dbReference type="NCBI Taxonomy" id="1164595"/>
    <lineage>
        <taxon>Bacteria</taxon>
        <taxon>Bacillati</taxon>
        <taxon>Actinomycetota</taxon>
        <taxon>Actinomycetes</taxon>
        <taxon>Micrococcales</taxon>
        <taxon>Microbacteriaceae</taxon>
        <taxon>Mycetocola</taxon>
    </lineage>
</organism>
<evidence type="ECO:0000313" key="2">
    <source>
        <dbReference type="EMBL" id="RLQ81318.1"/>
    </source>
</evidence>